<dbReference type="Proteomes" id="UP001595871">
    <property type="component" value="Unassembled WGS sequence"/>
</dbReference>
<evidence type="ECO:0000256" key="1">
    <source>
        <dbReference type="SAM" id="MobiDB-lite"/>
    </source>
</evidence>
<dbReference type="RefSeq" id="WP_200696994.1">
    <property type="nucleotide sequence ID" value="NZ_BAAAYA010000005.1"/>
</dbReference>
<feature type="signal peptide" evidence="2">
    <location>
        <begin position="1"/>
        <end position="23"/>
    </location>
</feature>
<gene>
    <name evidence="3" type="ORF">ACFO3R_29060</name>
</gene>
<reference evidence="4" key="1">
    <citation type="journal article" date="2019" name="Int. J. Syst. Evol. Microbiol.">
        <title>The Global Catalogue of Microorganisms (GCM) 10K type strain sequencing project: providing services to taxonomists for standard genome sequencing and annotation.</title>
        <authorList>
            <consortium name="The Broad Institute Genomics Platform"/>
            <consortium name="The Broad Institute Genome Sequencing Center for Infectious Disease"/>
            <person name="Wu L."/>
            <person name="Ma J."/>
        </authorList>
    </citation>
    <scope>NUCLEOTIDE SEQUENCE [LARGE SCALE GENOMIC DNA]</scope>
    <source>
        <strain evidence="4">CCM 3243</strain>
    </source>
</reference>
<accession>A0ABV8NDQ5</accession>
<sequence>MRHYRLVPAAAALLATASLTACSADSTTDATTDATKAGSGSVSASPSASKAPAGDNAPADDGKAALEKSVRAYTAALFGGAGRGYELVSKRCQADQTATEFVELSKQAHHEFGALTVKTLKVDQLSGDLARVSYGVGVPQFEREAQPWTREGGTWKWDACQGSGQ</sequence>
<feature type="chain" id="PRO_5046949518" description="Lipoprotein" evidence="2">
    <location>
        <begin position="24"/>
        <end position="165"/>
    </location>
</feature>
<feature type="compositionally biased region" description="Low complexity" evidence="1">
    <location>
        <begin position="29"/>
        <end position="59"/>
    </location>
</feature>
<protein>
    <recommendedName>
        <fullName evidence="5">Lipoprotein</fullName>
    </recommendedName>
</protein>
<dbReference type="EMBL" id="JBHSCF010000055">
    <property type="protein sequence ID" value="MFC4190395.1"/>
    <property type="molecule type" value="Genomic_DNA"/>
</dbReference>
<feature type="region of interest" description="Disordered" evidence="1">
    <location>
        <begin position="29"/>
        <end position="62"/>
    </location>
</feature>
<name>A0ABV8NDQ5_9ACTN</name>
<keyword evidence="2" id="KW-0732">Signal</keyword>
<evidence type="ECO:0000313" key="3">
    <source>
        <dbReference type="EMBL" id="MFC4190395.1"/>
    </source>
</evidence>
<evidence type="ECO:0000256" key="2">
    <source>
        <dbReference type="SAM" id="SignalP"/>
    </source>
</evidence>
<comment type="caution">
    <text evidence="3">The sequence shown here is derived from an EMBL/GenBank/DDBJ whole genome shotgun (WGS) entry which is preliminary data.</text>
</comment>
<evidence type="ECO:0008006" key="5">
    <source>
        <dbReference type="Google" id="ProtNLM"/>
    </source>
</evidence>
<organism evidence="3 4">
    <name type="scientific">Streptomyces flavovirens</name>
    <dbReference type="NCBI Taxonomy" id="52258"/>
    <lineage>
        <taxon>Bacteria</taxon>
        <taxon>Bacillati</taxon>
        <taxon>Actinomycetota</taxon>
        <taxon>Actinomycetes</taxon>
        <taxon>Kitasatosporales</taxon>
        <taxon>Streptomycetaceae</taxon>
        <taxon>Streptomyces</taxon>
    </lineage>
</organism>
<proteinExistence type="predicted"/>
<dbReference type="PROSITE" id="PS51257">
    <property type="entry name" value="PROKAR_LIPOPROTEIN"/>
    <property type="match status" value="1"/>
</dbReference>
<keyword evidence="4" id="KW-1185">Reference proteome</keyword>
<evidence type="ECO:0000313" key="4">
    <source>
        <dbReference type="Proteomes" id="UP001595871"/>
    </source>
</evidence>